<evidence type="ECO:0000313" key="2">
    <source>
        <dbReference type="EMBL" id="TCN66387.1"/>
    </source>
</evidence>
<dbReference type="RefSeq" id="WP_131839516.1">
    <property type="nucleotide sequence ID" value="NZ_SLWB01000009.1"/>
</dbReference>
<keyword evidence="3" id="KW-1185">Reference proteome</keyword>
<organism evidence="2 3">
    <name type="scientific">Acetobacteroides hydrogenigenes</name>
    <dbReference type="NCBI Taxonomy" id="979970"/>
    <lineage>
        <taxon>Bacteria</taxon>
        <taxon>Pseudomonadati</taxon>
        <taxon>Bacteroidota</taxon>
        <taxon>Bacteroidia</taxon>
        <taxon>Bacteroidales</taxon>
        <taxon>Rikenellaceae</taxon>
        <taxon>Acetobacteroides</taxon>
    </lineage>
</organism>
<accession>A0A4R2EEI7</accession>
<dbReference type="Pfam" id="PF08241">
    <property type="entry name" value="Methyltransf_11"/>
    <property type="match status" value="1"/>
</dbReference>
<sequence>MIKYVIALATRFIPRHQLQKVAHTFMKAITPFYAGNNFEDPIDGRTYRKLLPYGRLKPRQNALAPYSMSLERHRLLWLFFKQKTDIFSKPAKMLHVAPEYCFIPLFKKQRNIEYITGDLISPWADVKMDIQEIPFSDNSFDIIMCNHVLEHVPDDRKAMSEFFRVMKPGGWGIFEVPVDYSNPKTLEDPAINTPELREKHYWQDDHVRLYGLDYADKLRSVGFDVTEDNLLMELTPEQRRRYALPPQEIIYLCKKPQ</sequence>
<dbReference type="OrthoDB" id="3896938at2"/>
<dbReference type="GO" id="GO:0032259">
    <property type="term" value="P:methylation"/>
    <property type="evidence" value="ECO:0007669"/>
    <property type="project" value="UniProtKB-KW"/>
</dbReference>
<evidence type="ECO:0000313" key="3">
    <source>
        <dbReference type="Proteomes" id="UP000294830"/>
    </source>
</evidence>
<dbReference type="EMBL" id="SLWB01000009">
    <property type="protein sequence ID" value="TCN66387.1"/>
    <property type="molecule type" value="Genomic_DNA"/>
</dbReference>
<dbReference type="Proteomes" id="UP000294830">
    <property type="component" value="Unassembled WGS sequence"/>
</dbReference>
<dbReference type="GO" id="GO:0008757">
    <property type="term" value="F:S-adenosylmethionine-dependent methyltransferase activity"/>
    <property type="evidence" value="ECO:0007669"/>
    <property type="project" value="InterPro"/>
</dbReference>
<dbReference type="Gene3D" id="3.40.50.150">
    <property type="entry name" value="Vaccinia Virus protein VP39"/>
    <property type="match status" value="1"/>
</dbReference>
<keyword evidence="2" id="KW-0808">Transferase</keyword>
<comment type="caution">
    <text evidence="2">The sequence shown here is derived from an EMBL/GenBank/DDBJ whole genome shotgun (WGS) entry which is preliminary data.</text>
</comment>
<dbReference type="PANTHER" id="PTHR43591:SF24">
    <property type="entry name" value="2-METHOXY-6-POLYPRENYL-1,4-BENZOQUINOL METHYLASE, MITOCHONDRIAL"/>
    <property type="match status" value="1"/>
</dbReference>
<feature type="domain" description="Methyltransferase type 11" evidence="1">
    <location>
        <begin position="126"/>
        <end position="173"/>
    </location>
</feature>
<proteinExistence type="predicted"/>
<gene>
    <name evidence="2" type="ORF">CLV25_10916</name>
</gene>
<dbReference type="AlphaFoldDB" id="A0A4R2EEI7"/>
<reference evidence="2 3" key="1">
    <citation type="submission" date="2019-03" db="EMBL/GenBank/DDBJ databases">
        <title>Genomic Encyclopedia of Archaeal and Bacterial Type Strains, Phase II (KMG-II): from individual species to whole genera.</title>
        <authorList>
            <person name="Goeker M."/>
        </authorList>
    </citation>
    <scope>NUCLEOTIDE SEQUENCE [LARGE SCALE GENOMIC DNA]</scope>
    <source>
        <strain evidence="2 3">RL-C</strain>
    </source>
</reference>
<keyword evidence="2" id="KW-0489">Methyltransferase</keyword>
<dbReference type="InterPro" id="IPR029063">
    <property type="entry name" value="SAM-dependent_MTases_sf"/>
</dbReference>
<dbReference type="PANTHER" id="PTHR43591">
    <property type="entry name" value="METHYLTRANSFERASE"/>
    <property type="match status" value="1"/>
</dbReference>
<dbReference type="SUPFAM" id="SSF53335">
    <property type="entry name" value="S-adenosyl-L-methionine-dependent methyltransferases"/>
    <property type="match status" value="1"/>
</dbReference>
<dbReference type="CDD" id="cd02440">
    <property type="entry name" value="AdoMet_MTases"/>
    <property type="match status" value="1"/>
</dbReference>
<protein>
    <submittedName>
        <fullName evidence="2">Methyltransferase family protein</fullName>
    </submittedName>
</protein>
<name>A0A4R2EEI7_9BACT</name>
<dbReference type="InterPro" id="IPR013216">
    <property type="entry name" value="Methyltransf_11"/>
</dbReference>
<evidence type="ECO:0000259" key="1">
    <source>
        <dbReference type="Pfam" id="PF08241"/>
    </source>
</evidence>